<dbReference type="Proteomes" id="UP000215902">
    <property type="component" value="Unassembled WGS sequence"/>
</dbReference>
<dbReference type="SUPFAM" id="SSF47576">
    <property type="entry name" value="Calponin-homology domain, CH-domain"/>
    <property type="match status" value="1"/>
</dbReference>
<dbReference type="Gene3D" id="3.30.60.20">
    <property type="match status" value="1"/>
</dbReference>
<comment type="caution">
    <text evidence="8">The sequence shown here is derived from an EMBL/GenBank/DDBJ whole genome shotgun (WGS) entry which is preliminary data.</text>
</comment>
<dbReference type="Gene3D" id="3.30.505.10">
    <property type="entry name" value="SH2 domain"/>
    <property type="match status" value="1"/>
</dbReference>
<feature type="domain" description="DH" evidence="5">
    <location>
        <begin position="170"/>
        <end position="360"/>
    </location>
</feature>
<dbReference type="PROSITE" id="PS50081">
    <property type="entry name" value="ZF_DAG_PE_2"/>
    <property type="match status" value="1"/>
</dbReference>
<dbReference type="CDD" id="cd00014">
    <property type="entry name" value="CH_SF"/>
    <property type="match status" value="1"/>
</dbReference>
<dbReference type="InterPro" id="IPR036872">
    <property type="entry name" value="CH_dom_sf"/>
</dbReference>
<dbReference type="PROSITE" id="PS50010">
    <property type="entry name" value="DH_2"/>
    <property type="match status" value="1"/>
</dbReference>
<gene>
    <name evidence="8" type="ORF">BOX15_Mlig006464g1</name>
</gene>
<evidence type="ECO:0000256" key="2">
    <source>
        <dbReference type="ARBA" id="ARBA00022833"/>
    </source>
</evidence>
<dbReference type="SMART" id="SM00325">
    <property type="entry name" value="RhoGEF"/>
    <property type="match status" value="1"/>
</dbReference>
<dbReference type="PROSITE" id="PS50021">
    <property type="entry name" value="CH"/>
    <property type="match status" value="1"/>
</dbReference>
<dbReference type="GO" id="GO:0005085">
    <property type="term" value="F:guanyl-nucleotide exchange factor activity"/>
    <property type="evidence" value="ECO:0007669"/>
    <property type="project" value="InterPro"/>
</dbReference>
<dbReference type="InterPro" id="IPR035899">
    <property type="entry name" value="DBL_dom_sf"/>
</dbReference>
<dbReference type="SUPFAM" id="SSF55550">
    <property type="entry name" value="SH2 domain"/>
    <property type="match status" value="1"/>
</dbReference>
<dbReference type="GO" id="GO:0005737">
    <property type="term" value="C:cytoplasm"/>
    <property type="evidence" value="ECO:0007669"/>
    <property type="project" value="TreeGrafter"/>
</dbReference>
<dbReference type="InterPro" id="IPR002219">
    <property type="entry name" value="PKC_DAG/PE"/>
</dbReference>
<dbReference type="Gene3D" id="1.10.418.10">
    <property type="entry name" value="Calponin-like domain"/>
    <property type="match status" value="1"/>
</dbReference>
<feature type="domain" description="SH2" evidence="4">
    <location>
        <begin position="584"/>
        <end position="686"/>
    </location>
</feature>
<dbReference type="InterPro" id="IPR001715">
    <property type="entry name" value="CH_dom"/>
</dbReference>
<accession>A0A267E713</accession>
<dbReference type="PANTHER" id="PTHR45818">
    <property type="entry name" value="PROTEIN VAV"/>
    <property type="match status" value="1"/>
</dbReference>
<name>A0A267E713_9PLAT</name>
<dbReference type="EMBL" id="NIVC01002591">
    <property type="protein sequence ID" value="PAA56677.1"/>
    <property type="molecule type" value="Genomic_DNA"/>
</dbReference>
<reference evidence="8 9" key="1">
    <citation type="submission" date="2017-06" db="EMBL/GenBank/DDBJ databases">
        <title>A platform for efficient transgenesis in Macrostomum lignano, a flatworm model organism for stem cell research.</title>
        <authorList>
            <person name="Berezikov E."/>
        </authorList>
    </citation>
    <scope>NUCLEOTIDE SEQUENCE [LARGE SCALE GENOMIC DNA]</scope>
    <source>
        <strain evidence="8">DV1</strain>
        <tissue evidence="8">Whole organism</tissue>
    </source>
</reference>
<dbReference type="Gene3D" id="1.20.900.10">
    <property type="entry name" value="Dbl homology (DH) domain"/>
    <property type="match status" value="1"/>
</dbReference>
<dbReference type="InterPro" id="IPR036860">
    <property type="entry name" value="SH2_dom_sf"/>
</dbReference>
<feature type="domain" description="Phorbol-ester/DAG-type" evidence="7">
    <location>
        <begin position="514"/>
        <end position="564"/>
    </location>
</feature>
<evidence type="ECO:0000259" key="6">
    <source>
        <dbReference type="PROSITE" id="PS50021"/>
    </source>
</evidence>
<keyword evidence="3" id="KW-0727">SH2 domain</keyword>
<dbReference type="CDD" id="cd00173">
    <property type="entry name" value="SH2"/>
    <property type="match status" value="1"/>
</dbReference>
<keyword evidence="9" id="KW-1185">Reference proteome</keyword>
<evidence type="ECO:0000256" key="3">
    <source>
        <dbReference type="PROSITE-ProRule" id="PRU00191"/>
    </source>
</evidence>
<proteinExistence type="predicted"/>
<dbReference type="InterPro" id="IPR000980">
    <property type="entry name" value="SH2"/>
</dbReference>
<dbReference type="PANTHER" id="PTHR45818:SF3">
    <property type="entry name" value="PROTEIN VAV"/>
    <property type="match status" value="1"/>
</dbReference>
<dbReference type="SUPFAM" id="SSF48065">
    <property type="entry name" value="DBL homology domain (DH-domain)"/>
    <property type="match status" value="1"/>
</dbReference>
<keyword evidence="1" id="KW-0479">Metal-binding</keyword>
<evidence type="ECO:0000256" key="1">
    <source>
        <dbReference type="ARBA" id="ARBA00022723"/>
    </source>
</evidence>
<dbReference type="Pfam" id="PF00130">
    <property type="entry name" value="C1_1"/>
    <property type="match status" value="1"/>
</dbReference>
<dbReference type="SMART" id="SM00252">
    <property type="entry name" value="SH2"/>
    <property type="match status" value="1"/>
</dbReference>
<sequence>MSASVGEFLQQIRQLLNKDADFGQQCSTSEDLCRLLADGEDLCCLLSVLSNGRISPEGDGTVSFYSMNSEMFGRRNVKFFLSKCVHEFQMKREDLFEAEDLLLLRRPDRVLTGLRRLLSLQGLPNPANERMPSVASLDYQPLSCASRRQSDFIYSEPETPAAAASTPAAQLENIVSEICHLQAQLVDRLSLLLKFHGELRGPLSEWSSDLLDSTFKHTEHLLQVHEYFKQQLDSLAESKSAANFCTNLGSMFLQVKPRLSAVYSKYYPDYPLAKAKMEEAFQQQPQLRRQLELLERHFNAESFSILYDSPSKQMFNYQILFERLHRTAEKELATISEQAANSVELAVVECRRLLSHLNERKRYSEQEAATRQILQSIEGLPEHLTKLENVGLHRGDGQFRATLGKEQRALVQKECFCLLTDRQLIVATPAASSNGSSQQPWAFLFDVSLYENDLQLECRAGEPGGLQLKQSGKGLVQFSRPGAKKLSAGVGASLWTQLLEVRAANLPDGWNSGGHRFRRVTFEEGSECSRCRETFAGLYFQGYHCDHCNQQLDRTCLTAFLRHRPVSYPLGGPADSVASRCQQLVHDHLDRWSAERLLRRSQPGAFLIRQSGEKLVLSIRWQRAEAYHVIIQQRVSGSTGSQQYSVDPKNGIWHQSLERLVTHHRTNTLTIENVTGICLLELLLPSIYENFN</sequence>
<evidence type="ECO:0000259" key="5">
    <source>
        <dbReference type="PROSITE" id="PS50010"/>
    </source>
</evidence>
<dbReference type="SUPFAM" id="SSF57889">
    <property type="entry name" value="Cysteine-rich domain"/>
    <property type="match status" value="1"/>
</dbReference>
<keyword evidence="2" id="KW-0862">Zinc</keyword>
<dbReference type="InterPro" id="IPR046349">
    <property type="entry name" value="C1-like_sf"/>
</dbReference>
<evidence type="ECO:0000313" key="9">
    <source>
        <dbReference type="Proteomes" id="UP000215902"/>
    </source>
</evidence>
<evidence type="ECO:0000259" key="4">
    <source>
        <dbReference type="PROSITE" id="PS50001"/>
    </source>
</evidence>
<feature type="domain" description="Calponin-homology (CH)" evidence="6">
    <location>
        <begin position="2"/>
        <end position="122"/>
    </location>
</feature>
<organism evidence="8 9">
    <name type="scientific">Macrostomum lignano</name>
    <dbReference type="NCBI Taxonomy" id="282301"/>
    <lineage>
        <taxon>Eukaryota</taxon>
        <taxon>Metazoa</taxon>
        <taxon>Spiralia</taxon>
        <taxon>Lophotrochozoa</taxon>
        <taxon>Platyhelminthes</taxon>
        <taxon>Rhabditophora</taxon>
        <taxon>Macrostomorpha</taxon>
        <taxon>Macrostomida</taxon>
        <taxon>Macrostomidae</taxon>
        <taxon>Macrostomum</taxon>
    </lineage>
</organism>
<evidence type="ECO:0000259" key="7">
    <source>
        <dbReference type="PROSITE" id="PS50081"/>
    </source>
</evidence>
<dbReference type="GO" id="GO:0016477">
    <property type="term" value="P:cell migration"/>
    <property type="evidence" value="ECO:0007669"/>
    <property type="project" value="TreeGrafter"/>
</dbReference>
<dbReference type="PROSITE" id="PS50001">
    <property type="entry name" value="SH2"/>
    <property type="match status" value="1"/>
</dbReference>
<protein>
    <submittedName>
        <fullName evidence="8">Uncharacterized protein</fullName>
    </submittedName>
</protein>
<dbReference type="Pfam" id="PF00017">
    <property type="entry name" value="SH2"/>
    <property type="match status" value="1"/>
</dbReference>
<dbReference type="STRING" id="282301.A0A267E713"/>
<dbReference type="InterPro" id="IPR000219">
    <property type="entry name" value="DH_dom"/>
</dbReference>
<evidence type="ECO:0000313" key="8">
    <source>
        <dbReference type="EMBL" id="PAA56677.1"/>
    </source>
</evidence>
<dbReference type="AlphaFoldDB" id="A0A267E713"/>
<dbReference type="GO" id="GO:0046872">
    <property type="term" value="F:metal ion binding"/>
    <property type="evidence" value="ECO:0007669"/>
    <property type="project" value="UniProtKB-KW"/>
</dbReference>